<protein>
    <submittedName>
        <fullName evidence="2">Uncharacterized protein</fullName>
    </submittedName>
</protein>
<evidence type="ECO:0000313" key="2">
    <source>
        <dbReference type="EMBL" id="VEL22149.1"/>
    </source>
</evidence>
<dbReference type="Proteomes" id="UP000784294">
    <property type="component" value="Unassembled WGS sequence"/>
</dbReference>
<dbReference type="EMBL" id="CAAALY010054934">
    <property type="protein sequence ID" value="VEL22149.1"/>
    <property type="molecule type" value="Genomic_DNA"/>
</dbReference>
<accession>A0A3S5AET9</accession>
<reference evidence="2" key="1">
    <citation type="submission" date="2018-11" db="EMBL/GenBank/DDBJ databases">
        <authorList>
            <consortium name="Pathogen Informatics"/>
        </authorList>
    </citation>
    <scope>NUCLEOTIDE SEQUENCE</scope>
</reference>
<name>A0A3S5AET9_9PLAT</name>
<evidence type="ECO:0000256" key="1">
    <source>
        <dbReference type="SAM" id="MobiDB-lite"/>
    </source>
</evidence>
<dbReference type="AlphaFoldDB" id="A0A3S5AET9"/>
<proteinExistence type="predicted"/>
<gene>
    <name evidence="2" type="ORF">PXEA_LOCUS15589</name>
</gene>
<sequence length="93" mass="10158">MFASSLLERMSTGEWSKRSLHLTSPPRRPTRPIQLASEPHSGPRTGHTIGPSLPDAAKETERLCLRISGGPVKDAIEMNRPTARQIGQTSASR</sequence>
<feature type="region of interest" description="Disordered" evidence="1">
    <location>
        <begin position="1"/>
        <end position="55"/>
    </location>
</feature>
<organism evidence="2 3">
    <name type="scientific">Protopolystoma xenopodis</name>
    <dbReference type="NCBI Taxonomy" id="117903"/>
    <lineage>
        <taxon>Eukaryota</taxon>
        <taxon>Metazoa</taxon>
        <taxon>Spiralia</taxon>
        <taxon>Lophotrochozoa</taxon>
        <taxon>Platyhelminthes</taxon>
        <taxon>Monogenea</taxon>
        <taxon>Polyopisthocotylea</taxon>
        <taxon>Polystomatidea</taxon>
        <taxon>Polystomatidae</taxon>
        <taxon>Protopolystoma</taxon>
    </lineage>
</organism>
<comment type="caution">
    <text evidence="2">The sequence shown here is derived from an EMBL/GenBank/DDBJ whole genome shotgun (WGS) entry which is preliminary data.</text>
</comment>
<keyword evidence="3" id="KW-1185">Reference proteome</keyword>
<evidence type="ECO:0000313" key="3">
    <source>
        <dbReference type="Proteomes" id="UP000784294"/>
    </source>
</evidence>